<dbReference type="InterPro" id="IPR036890">
    <property type="entry name" value="HATPase_C_sf"/>
</dbReference>
<dbReference type="GO" id="GO:0016301">
    <property type="term" value="F:kinase activity"/>
    <property type="evidence" value="ECO:0007669"/>
    <property type="project" value="UniProtKB-KW"/>
</dbReference>
<comment type="caution">
    <text evidence="8">The sequence shown here is derived from an EMBL/GenBank/DDBJ whole genome shotgun (WGS) entry which is preliminary data.</text>
</comment>
<evidence type="ECO:0000256" key="4">
    <source>
        <dbReference type="ARBA" id="ARBA00022679"/>
    </source>
</evidence>
<evidence type="ECO:0000256" key="6">
    <source>
        <dbReference type="SAM" id="Phobius"/>
    </source>
</evidence>
<organism evidence="8 9">
    <name type="scientific">Thioclava arctica</name>
    <dbReference type="NCBI Taxonomy" id="3238301"/>
    <lineage>
        <taxon>Bacteria</taxon>
        <taxon>Pseudomonadati</taxon>
        <taxon>Pseudomonadota</taxon>
        <taxon>Alphaproteobacteria</taxon>
        <taxon>Rhodobacterales</taxon>
        <taxon>Paracoccaceae</taxon>
        <taxon>Thioclava</taxon>
    </lineage>
</organism>
<sequence length="459" mass="51337">MITRLRRAFVTKNTFLLVRQMKDYAAVGKNLAWQRRIIFTAALVLAGYYYNLILALTTAVLIALSEIYDSFIFNRILAWDGRDAAVTRKLLNGLYVGTALSASVIVFYAVALAIDQGSGTHFMSLFFLLAAALFAAMNNHQLLLILFMRLVVYGIAFIFIPFWDIYITSAPVDSEAWAQMFTSLFVLYFVIDCSRIYLSFYRGSLEQMEALRVENRKSQEAYKAKTEFVSTMSHELRTPLTSIKGSIDLACAGHLGPLSERAEQVMTIAQRNCTRLIKLIDEILDLQKIEAGRMHFSMTKFNVLKVIDQAVTSSAPFAGRLGVQLIFEDSDQPMVVNGDPARIEQVLTNMISNAAKFSPEGSSVRIRVEPIENSVRVSVIDEGSGLSEDDRDRVFDKFSQVDSSDTRKIGGTGLGMNISKQIIQAHDGNIDYSKNSIRGTTFYFELALEELLEGEADTI</sequence>
<dbReference type="InterPro" id="IPR004358">
    <property type="entry name" value="Sig_transdc_His_kin-like_C"/>
</dbReference>
<evidence type="ECO:0000256" key="1">
    <source>
        <dbReference type="ARBA" id="ARBA00000085"/>
    </source>
</evidence>
<dbReference type="EC" id="2.7.13.3" evidence="2"/>
<dbReference type="PANTHER" id="PTHR43047:SF72">
    <property type="entry name" value="OSMOSENSING HISTIDINE PROTEIN KINASE SLN1"/>
    <property type="match status" value="1"/>
</dbReference>
<dbReference type="PRINTS" id="PR00344">
    <property type="entry name" value="BCTRLSENSOR"/>
</dbReference>
<gene>
    <name evidence="8" type="ORF">AB4874_11275</name>
</gene>
<keyword evidence="4" id="KW-0808">Transferase</keyword>
<dbReference type="CDD" id="cd00082">
    <property type="entry name" value="HisKA"/>
    <property type="match status" value="1"/>
</dbReference>
<dbReference type="SMART" id="SM00387">
    <property type="entry name" value="HATPase_c"/>
    <property type="match status" value="1"/>
</dbReference>
<feature type="transmembrane region" description="Helical" evidence="6">
    <location>
        <begin position="48"/>
        <end position="69"/>
    </location>
</feature>
<dbReference type="RefSeq" id="WP_368392066.1">
    <property type="nucleotide sequence ID" value="NZ_JBFRYC010000006.1"/>
</dbReference>
<dbReference type="PANTHER" id="PTHR43047">
    <property type="entry name" value="TWO-COMPONENT HISTIDINE PROTEIN KINASE"/>
    <property type="match status" value="1"/>
</dbReference>
<keyword evidence="6" id="KW-0812">Transmembrane</keyword>
<dbReference type="InterPro" id="IPR003661">
    <property type="entry name" value="HisK_dim/P_dom"/>
</dbReference>
<feature type="transmembrane region" description="Helical" evidence="6">
    <location>
        <begin position="177"/>
        <end position="198"/>
    </location>
</feature>
<dbReference type="EMBL" id="JBFRYC010000006">
    <property type="protein sequence ID" value="MEX1662224.1"/>
    <property type="molecule type" value="Genomic_DNA"/>
</dbReference>
<name>A0ABV3TKY1_9RHOB</name>
<dbReference type="PROSITE" id="PS50109">
    <property type="entry name" value="HIS_KIN"/>
    <property type="match status" value="1"/>
</dbReference>
<dbReference type="InterPro" id="IPR005467">
    <property type="entry name" value="His_kinase_dom"/>
</dbReference>
<evidence type="ECO:0000256" key="5">
    <source>
        <dbReference type="ARBA" id="ARBA00022777"/>
    </source>
</evidence>
<keyword evidence="6" id="KW-1133">Transmembrane helix</keyword>
<dbReference type="InterPro" id="IPR036097">
    <property type="entry name" value="HisK_dim/P_sf"/>
</dbReference>
<dbReference type="SUPFAM" id="SSF55874">
    <property type="entry name" value="ATPase domain of HSP90 chaperone/DNA topoisomerase II/histidine kinase"/>
    <property type="match status" value="1"/>
</dbReference>
<evidence type="ECO:0000259" key="7">
    <source>
        <dbReference type="PROSITE" id="PS50109"/>
    </source>
</evidence>
<dbReference type="SMART" id="SM00388">
    <property type="entry name" value="HisKA"/>
    <property type="match status" value="1"/>
</dbReference>
<comment type="catalytic activity">
    <reaction evidence="1">
        <text>ATP + protein L-histidine = ADP + protein N-phospho-L-histidine.</text>
        <dbReference type="EC" id="2.7.13.3"/>
    </reaction>
</comment>
<dbReference type="SUPFAM" id="SSF47384">
    <property type="entry name" value="Homodimeric domain of signal transducing histidine kinase"/>
    <property type="match status" value="1"/>
</dbReference>
<keyword evidence="3" id="KW-0597">Phosphoprotein</keyword>
<dbReference type="InterPro" id="IPR003594">
    <property type="entry name" value="HATPase_dom"/>
</dbReference>
<dbReference type="Gene3D" id="1.10.287.130">
    <property type="match status" value="1"/>
</dbReference>
<dbReference type="Pfam" id="PF00512">
    <property type="entry name" value="HisKA"/>
    <property type="match status" value="1"/>
</dbReference>
<evidence type="ECO:0000313" key="9">
    <source>
        <dbReference type="Proteomes" id="UP001557465"/>
    </source>
</evidence>
<feature type="transmembrane region" description="Helical" evidence="6">
    <location>
        <begin position="144"/>
        <end position="165"/>
    </location>
</feature>
<keyword evidence="9" id="KW-1185">Reference proteome</keyword>
<dbReference type="Proteomes" id="UP001557465">
    <property type="component" value="Unassembled WGS sequence"/>
</dbReference>
<dbReference type="Gene3D" id="3.30.565.10">
    <property type="entry name" value="Histidine kinase-like ATPase, C-terminal domain"/>
    <property type="match status" value="1"/>
</dbReference>
<feature type="domain" description="Histidine kinase" evidence="7">
    <location>
        <begin position="231"/>
        <end position="450"/>
    </location>
</feature>
<evidence type="ECO:0000256" key="2">
    <source>
        <dbReference type="ARBA" id="ARBA00012438"/>
    </source>
</evidence>
<reference evidence="8 9" key="1">
    <citation type="journal article" date="2011" name="Int. J. Syst. Evol. Microbiol.">
        <title>Zhongshania antarctica gen. nov., sp. nov. and Zhongshania guokunii sp. nov., gammaproteobacteria respectively isolated from coastal attached (fast) ice and surface seawater of the Antarctic.</title>
        <authorList>
            <person name="Li H.J."/>
            <person name="Zhang X.Y."/>
            <person name="Chen C.X."/>
            <person name="Zhang Y.J."/>
            <person name="Gao Z.M."/>
            <person name="Yu Y."/>
            <person name="Chen X.L."/>
            <person name="Chen B."/>
            <person name="Zhang Y.Z."/>
        </authorList>
    </citation>
    <scope>NUCLEOTIDE SEQUENCE [LARGE SCALE GENOMIC DNA]</scope>
    <source>
        <strain evidence="8 9">15-R06ZXC-3</strain>
    </source>
</reference>
<dbReference type="Pfam" id="PF02518">
    <property type="entry name" value="HATPase_c"/>
    <property type="match status" value="1"/>
</dbReference>
<keyword evidence="6" id="KW-0472">Membrane</keyword>
<evidence type="ECO:0000256" key="3">
    <source>
        <dbReference type="ARBA" id="ARBA00022553"/>
    </source>
</evidence>
<proteinExistence type="predicted"/>
<evidence type="ECO:0000313" key="8">
    <source>
        <dbReference type="EMBL" id="MEX1662224.1"/>
    </source>
</evidence>
<feature type="transmembrane region" description="Helical" evidence="6">
    <location>
        <begin position="90"/>
        <end position="114"/>
    </location>
</feature>
<keyword evidence="5 8" id="KW-0418">Kinase</keyword>
<protein>
    <recommendedName>
        <fullName evidence="2">histidine kinase</fullName>
        <ecNumber evidence="2">2.7.13.3</ecNumber>
    </recommendedName>
</protein>
<feature type="transmembrane region" description="Helical" evidence="6">
    <location>
        <begin position="120"/>
        <end position="137"/>
    </location>
</feature>
<accession>A0ABV3TKY1</accession>